<reference evidence="2" key="1">
    <citation type="submission" date="2022-04" db="EMBL/GenBank/DDBJ databases">
        <title>A functionally conserved STORR gene fusion in Papaver species that diverged 16.8 million years ago.</title>
        <authorList>
            <person name="Catania T."/>
        </authorList>
    </citation>
    <scope>NUCLEOTIDE SEQUENCE</scope>
    <source>
        <strain evidence="2">S-188037</strain>
    </source>
</reference>
<keyword evidence="3" id="KW-1185">Reference proteome</keyword>
<evidence type="ECO:0000313" key="3">
    <source>
        <dbReference type="Proteomes" id="UP001202328"/>
    </source>
</evidence>
<comment type="caution">
    <text evidence="2">The sequence shown here is derived from an EMBL/GenBank/DDBJ whole genome shotgun (WGS) entry which is preliminary data.</text>
</comment>
<organism evidence="2 3">
    <name type="scientific">Papaver atlanticum</name>
    <dbReference type="NCBI Taxonomy" id="357466"/>
    <lineage>
        <taxon>Eukaryota</taxon>
        <taxon>Viridiplantae</taxon>
        <taxon>Streptophyta</taxon>
        <taxon>Embryophyta</taxon>
        <taxon>Tracheophyta</taxon>
        <taxon>Spermatophyta</taxon>
        <taxon>Magnoliopsida</taxon>
        <taxon>Ranunculales</taxon>
        <taxon>Papaveraceae</taxon>
        <taxon>Papaveroideae</taxon>
        <taxon>Papaver</taxon>
    </lineage>
</organism>
<gene>
    <name evidence="2" type="ORF">MKW98_009200</name>
</gene>
<protein>
    <submittedName>
        <fullName evidence="2">Uncharacterized protein</fullName>
    </submittedName>
</protein>
<dbReference type="Proteomes" id="UP001202328">
    <property type="component" value="Unassembled WGS sequence"/>
</dbReference>
<name>A0AAD4T7D9_9MAGN</name>
<feature type="region of interest" description="Disordered" evidence="1">
    <location>
        <begin position="1"/>
        <end position="22"/>
    </location>
</feature>
<accession>A0AAD4T7D9</accession>
<evidence type="ECO:0000256" key="1">
    <source>
        <dbReference type="SAM" id="MobiDB-lite"/>
    </source>
</evidence>
<dbReference type="EMBL" id="JAJJMB010004944">
    <property type="protein sequence ID" value="KAI3941130.1"/>
    <property type="molecule type" value="Genomic_DNA"/>
</dbReference>
<dbReference type="AlphaFoldDB" id="A0AAD4T7D9"/>
<sequence length="109" mass="12046">LTTTNTDLRSDFKPPPPPPSQLLNPSKVHCKGSCGRTLYHGFWCGSVNFMLLVKIYLARVLLCLNWCLKVRLQHGGVRCMLGLRLQLQVVMLNGNGGADAVLLPSDDKQ</sequence>
<evidence type="ECO:0000313" key="2">
    <source>
        <dbReference type="EMBL" id="KAI3941130.1"/>
    </source>
</evidence>
<proteinExistence type="predicted"/>
<feature type="non-terminal residue" evidence="2">
    <location>
        <position position="109"/>
    </location>
</feature>